<proteinExistence type="inferred from homology"/>
<dbReference type="InterPro" id="IPR010130">
    <property type="entry name" value="T1SS_OMP_TolC"/>
</dbReference>
<evidence type="ECO:0000256" key="6">
    <source>
        <dbReference type="ARBA" id="ARBA00023136"/>
    </source>
</evidence>
<keyword evidence="6" id="KW-0472">Membrane</keyword>
<dbReference type="Gene3D" id="1.20.1600.10">
    <property type="entry name" value="Outer membrane efflux proteins (OEP)"/>
    <property type="match status" value="1"/>
</dbReference>
<dbReference type="RefSeq" id="WP_386835442.1">
    <property type="nucleotide sequence ID" value="NZ_JBHUNP010000001.1"/>
</dbReference>
<protein>
    <submittedName>
        <fullName evidence="9">TolC family outer membrane protein</fullName>
    </submittedName>
</protein>
<evidence type="ECO:0000256" key="1">
    <source>
        <dbReference type="ARBA" id="ARBA00004442"/>
    </source>
</evidence>
<comment type="similarity">
    <text evidence="2">Belongs to the outer membrane factor (OMF) (TC 1.B.17) family.</text>
</comment>
<evidence type="ECO:0000256" key="7">
    <source>
        <dbReference type="ARBA" id="ARBA00023237"/>
    </source>
</evidence>
<keyword evidence="5" id="KW-0812">Transmembrane</keyword>
<dbReference type="NCBIfam" id="TIGR01844">
    <property type="entry name" value="type_I_sec_TolC"/>
    <property type="match status" value="1"/>
</dbReference>
<dbReference type="InterPro" id="IPR051906">
    <property type="entry name" value="TolC-like"/>
</dbReference>
<dbReference type="PANTHER" id="PTHR30026">
    <property type="entry name" value="OUTER MEMBRANE PROTEIN TOLC"/>
    <property type="match status" value="1"/>
</dbReference>
<name>A0ABW5QQP6_9HYPH</name>
<evidence type="ECO:0000256" key="2">
    <source>
        <dbReference type="ARBA" id="ARBA00007613"/>
    </source>
</evidence>
<evidence type="ECO:0000256" key="5">
    <source>
        <dbReference type="ARBA" id="ARBA00022692"/>
    </source>
</evidence>
<keyword evidence="3" id="KW-0813">Transport</keyword>
<evidence type="ECO:0000313" key="10">
    <source>
        <dbReference type="Proteomes" id="UP001597521"/>
    </source>
</evidence>
<evidence type="ECO:0000313" key="9">
    <source>
        <dbReference type="EMBL" id="MFD2649801.1"/>
    </source>
</evidence>
<evidence type="ECO:0000256" key="8">
    <source>
        <dbReference type="SAM" id="SignalP"/>
    </source>
</evidence>
<feature type="signal peptide" evidence="8">
    <location>
        <begin position="1"/>
        <end position="26"/>
    </location>
</feature>
<dbReference type="SUPFAM" id="SSF56954">
    <property type="entry name" value="Outer membrane efflux proteins (OEP)"/>
    <property type="match status" value="1"/>
</dbReference>
<feature type="chain" id="PRO_5047266697" evidence="8">
    <location>
        <begin position="27"/>
        <end position="464"/>
    </location>
</feature>
<gene>
    <name evidence="9" type="ORF">ACFSX5_18595</name>
</gene>
<organism evidence="9 10">
    <name type="scientific">Devosia albogilva</name>
    <dbReference type="NCBI Taxonomy" id="429726"/>
    <lineage>
        <taxon>Bacteria</taxon>
        <taxon>Pseudomonadati</taxon>
        <taxon>Pseudomonadota</taxon>
        <taxon>Alphaproteobacteria</taxon>
        <taxon>Hyphomicrobiales</taxon>
        <taxon>Devosiaceae</taxon>
        <taxon>Devosia</taxon>
    </lineage>
</organism>
<dbReference type="Pfam" id="PF02321">
    <property type="entry name" value="OEP"/>
    <property type="match status" value="2"/>
</dbReference>
<keyword evidence="10" id="KW-1185">Reference proteome</keyword>
<keyword evidence="8" id="KW-0732">Signal</keyword>
<keyword evidence="4" id="KW-1134">Transmembrane beta strand</keyword>
<comment type="subcellular location">
    <subcellularLocation>
        <location evidence="1">Cell outer membrane</location>
    </subcellularLocation>
</comment>
<sequence length="464" mass="47611">MKFRVLVAVSTLALTLGIAGTGAAQAQSIAQALAAAYDHAPDLQSALLSAKSSAEDIVRAESAKRPTIGASLGGNYNWAVGPGAVGPGGTNPTGAFTGSSTFSAGLSYNQTIFDNFATEAQIEAARAGAEAAEYQIRNTEQNVLLDVVQAYMDVMTGQQLVALRQENLTFFRAQLQSAEDRLEVGEGTRIDVAQAEARLAQGEAGYRAAISSLEVSQATFQRLVGAAPRNLSGGHDFSRLIPGTLQSAIAEAETGHPAILLAKAGIRAAQAGSDAAQAAFGPNASVSGQVGTSYSTATGTSSGLSGQLGFQITVPIYAGGALGAGVRKANIEQIRSEVDAMGAYDQVRAAVIAAWSGIQSADAQITAAQAAVSAGQEVLEGVIQERDLGTRTTLEVLNAQAELTTAREGLINASSGKVVATFSLLAAIGRLTAADLGLPVEVKTAVPYTQTVEDVWQELRTVAD</sequence>
<dbReference type="PANTHER" id="PTHR30026:SF22">
    <property type="entry name" value="OUTER MEMBRANE EFFLUX PROTEIN"/>
    <property type="match status" value="1"/>
</dbReference>
<accession>A0ABW5QQP6</accession>
<comment type="caution">
    <text evidence="9">The sequence shown here is derived from an EMBL/GenBank/DDBJ whole genome shotgun (WGS) entry which is preliminary data.</text>
</comment>
<evidence type="ECO:0000256" key="4">
    <source>
        <dbReference type="ARBA" id="ARBA00022452"/>
    </source>
</evidence>
<dbReference type="InterPro" id="IPR003423">
    <property type="entry name" value="OMP_efflux"/>
</dbReference>
<dbReference type="Proteomes" id="UP001597521">
    <property type="component" value="Unassembled WGS sequence"/>
</dbReference>
<evidence type="ECO:0000256" key="3">
    <source>
        <dbReference type="ARBA" id="ARBA00022448"/>
    </source>
</evidence>
<dbReference type="EMBL" id="JBHUNP010000001">
    <property type="protein sequence ID" value="MFD2649801.1"/>
    <property type="molecule type" value="Genomic_DNA"/>
</dbReference>
<reference evidence="10" key="1">
    <citation type="journal article" date="2019" name="Int. J. Syst. Evol. Microbiol.">
        <title>The Global Catalogue of Microorganisms (GCM) 10K type strain sequencing project: providing services to taxonomists for standard genome sequencing and annotation.</title>
        <authorList>
            <consortium name="The Broad Institute Genomics Platform"/>
            <consortium name="The Broad Institute Genome Sequencing Center for Infectious Disease"/>
            <person name="Wu L."/>
            <person name="Ma J."/>
        </authorList>
    </citation>
    <scope>NUCLEOTIDE SEQUENCE [LARGE SCALE GENOMIC DNA]</scope>
    <source>
        <strain evidence="10">CCM 7427</strain>
    </source>
</reference>
<keyword evidence="7" id="KW-0998">Cell outer membrane</keyword>